<dbReference type="Pfam" id="PF06114">
    <property type="entry name" value="Peptidase_M78"/>
    <property type="match status" value="1"/>
</dbReference>
<protein>
    <recommendedName>
        <fullName evidence="1">IrrE N-terminal-like domain-containing protein</fullName>
    </recommendedName>
</protein>
<evidence type="ECO:0000259" key="1">
    <source>
        <dbReference type="Pfam" id="PF06114"/>
    </source>
</evidence>
<dbReference type="Proteomes" id="UP001519288">
    <property type="component" value="Unassembled WGS sequence"/>
</dbReference>
<evidence type="ECO:0000313" key="2">
    <source>
        <dbReference type="EMBL" id="MBP1999715.1"/>
    </source>
</evidence>
<name>A0ABS4JDB0_9BACL</name>
<feature type="domain" description="IrrE N-terminal-like" evidence="1">
    <location>
        <begin position="33"/>
        <end position="127"/>
    </location>
</feature>
<reference evidence="2 3" key="1">
    <citation type="submission" date="2021-03" db="EMBL/GenBank/DDBJ databases">
        <title>Genomic Encyclopedia of Type Strains, Phase IV (KMG-IV): sequencing the most valuable type-strain genomes for metagenomic binning, comparative biology and taxonomic classification.</title>
        <authorList>
            <person name="Goeker M."/>
        </authorList>
    </citation>
    <scope>NUCLEOTIDE SEQUENCE [LARGE SCALE GENOMIC DNA]</scope>
    <source>
        <strain evidence="2 3">DSM 26806</strain>
    </source>
</reference>
<dbReference type="InterPro" id="IPR010359">
    <property type="entry name" value="IrrE_HExxH"/>
</dbReference>
<dbReference type="EMBL" id="JAGGLD010000001">
    <property type="protein sequence ID" value="MBP1999715.1"/>
    <property type="molecule type" value="Genomic_DNA"/>
</dbReference>
<evidence type="ECO:0000313" key="3">
    <source>
        <dbReference type="Proteomes" id="UP001519288"/>
    </source>
</evidence>
<gene>
    <name evidence="2" type="ORF">J2Z69_000734</name>
</gene>
<proteinExistence type="predicted"/>
<sequence length="158" mass="18519">MLSYDNLAKDLNDVLLDDRADLPFRFKGMYIETDHKKIILISKYIDSSLEKKCVLAEEIGHYHKTVGNIVDQTQIINTRQETVARRWAFDKLVPLDGIINAFHDGIGNRFELADYLEISEDFLESALEYYKSKFGVFINVNENYTIRFDPLRVIRFFN</sequence>
<organism evidence="2 3">
    <name type="scientific">Paenibacillus shirakamiensis</name>
    <dbReference type="NCBI Taxonomy" id="1265935"/>
    <lineage>
        <taxon>Bacteria</taxon>
        <taxon>Bacillati</taxon>
        <taxon>Bacillota</taxon>
        <taxon>Bacilli</taxon>
        <taxon>Bacillales</taxon>
        <taxon>Paenibacillaceae</taxon>
        <taxon>Paenibacillus</taxon>
    </lineage>
</organism>
<dbReference type="RefSeq" id="WP_209859207.1">
    <property type="nucleotide sequence ID" value="NZ_JAGGLD010000001.1"/>
</dbReference>
<keyword evidence="3" id="KW-1185">Reference proteome</keyword>
<comment type="caution">
    <text evidence="2">The sequence shown here is derived from an EMBL/GenBank/DDBJ whole genome shotgun (WGS) entry which is preliminary data.</text>
</comment>
<accession>A0ABS4JDB0</accession>